<accession>A0A916NUT6</accession>
<dbReference type="AlphaFoldDB" id="A0A916NUT6"/>
<organism evidence="1 2">
    <name type="scientific">Dehalococcoides mccartyi (strain CBDB1)</name>
    <dbReference type="NCBI Taxonomy" id="255470"/>
    <lineage>
        <taxon>Bacteria</taxon>
        <taxon>Bacillati</taxon>
        <taxon>Chloroflexota</taxon>
        <taxon>Dehalococcoidia</taxon>
        <taxon>Dehalococcoidales</taxon>
        <taxon>Dehalococcoidaceae</taxon>
        <taxon>Dehalococcoides</taxon>
    </lineage>
</organism>
<keyword evidence="2" id="KW-1185">Reference proteome</keyword>
<evidence type="ECO:0000313" key="2">
    <source>
        <dbReference type="Proteomes" id="UP000000433"/>
    </source>
</evidence>
<dbReference type="Proteomes" id="UP000000433">
    <property type="component" value="Chromosome"/>
</dbReference>
<reference evidence="1 2" key="1">
    <citation type="journal article" date="2005" name="Nat. Biotechnol.">
        <title>Genome sequence of the chlorinated compound-respiring bacterium Dehalococcoides species strain CBDB1.</title>
        <authorList>
            <person name="Kube M."/>
            <person name="Beck A."/>
            <person name="Zinder S.H."/>
            <person name="Kuhl H."/>
            <person name="Reinhardt R."/>
            <person name="Adrian L."/>
        </authorList>
    </citation>
    <scope>NUCLEOTIDE SEQUENCE [LARGE SCALE GENOMIC DNA]</scope>
    <source>
        <strain evidence="1 2">CBDB1</strain>
    </source>
</reference>
<proteinExistence type="predicted"/>
<sequence length="68" mass="7456">MGVTMKFNDVLAFLLILVVIPGLWLAQGADFMTLPGEVNGVLLSGWTLVVQYYFRKKPGEAPSETPSK</sequence>
<dbReference type="EMBL" id="AJ965256">
    <property type="protein sequence ID" value="CAI82872.1"/>
    <property type="molecule type" value="Genomic_DNA"/>
</dbReference>
<name>A0A916NUT6_DEHMC</name>
<dbReference type="KEGG" id="deh:cbdbA711"/>
<gene>
    <name evidence="1" type="ordered locus">cbdbA711</name>
</gene>
<evidence type="ECO:0000313" key="1">
    <source>
        <dbReference type="EMBL" id="CAI82872.1"/>
    </source>
</evidence>
<protein>
    <submittedName>
        <fullName evidence="1">Uncharacterized protein</fullName>
    </submittedName>
</protein>